<keyword evidence="2" id="KW-1015">Disulfide bond</keyword>
<dbReference type="OrthoDB" id="6151406at2759"/>
<dbReference type="GO" id="GO:0004888">
    <property type="term" value="F:transmembrane signaling receptor activity"/>
    <property type="evidence" value="ECO:0007669"/>
    <property type="project" value="TreeGrafter"/>
</dbReference>
<accession>A0A8S4B8U1</accession>
<dbReference type="EMBL" id="CAJRST010010224">
    <property type="protein sequence ID" value="CAG5914039.1"/>
    <property type="molecule type" value="Genomic_DNA"/>
</dbReference>
<comment type="caution">
    <text evidence="4">The sequence shown here is derived from an EMBL/GenBank/DDBJ whole genome shotgun (WGS) entry which is preliminary data.</text>
</comment>
<keyword evidence="1" id="KW-0732">Signal</keyword>
<reference evidence="4" key="1">
    <citation type="submission" date="2021-05" db="EMBL/GenBank/DDBJ databases">
        <authorList>
            <person name="Tigano A."/>
        </authorList>
    </citation>
    <scope>NUCLEOTIDE SEQUENCE</scope>
</reference>
<evidence type="ECO:0000313" key="4">
    <source>
        <dbReference type="EMBL" id="CAG5914039.1"/>
    </source>
</evidence>
<dbReference type="PANTHER" id="PTHR11481:SF64">
    <property type="entry name" value="FC RECEPTOR-LIKE PROTEIN 4"/>
    <property type="match status" value="1"/>
</dbReference>
<sequence length="172" mass="18743">MVFDSDEATVSVSVTPPRSQFFKYESFSVGCEGEPVHPCLPPCSVQAAFPSTDSGEHWCESGLGEKSNRVNITVTGGRVILESPVLPLMEGMDVALRCRCQPPEACQHGVFFLKDGFLLRNSSTGTITIQNVSRSDQGLYSCRVSRLEESPQSWRPLQARSLLLPSLCSTGT</sequence>
<keyword evidence="5" id="KW-1185">Reference proteome</keyword>
<dbReference type="Proteomes" id="UP000677803">
    <property type="component" value="Unassembled WGS sequence"/>
</dbReference>
<proteinExistence type="predicted"/>
<gene>
    <name evidence="4" type="ORF">MMEN_LOCUS10013</name>
</gene>
<dbReference type="InterPro" id="IPR007110">
    <property type="entry name" value="Ig-like_dom"/>
</dbReference>
<evidence type="ECO:0000256" key="1">
    <source>
        <dbReference type="ARBA" id="ARBA00022729"/>
    </source>
</evidence>
<dbReference type="PANTHER" id="PTHR11481">
    <property type="entry name" value="IMMUNOGLOBULIN FC RECEPTOR"/>
    <property type="match status" value="1"/>
</dbReference>
<dbReference type="SMART" id="SM00409">
    <property type="entry name" value="IG"/>
    <property type="match status" value="1"/>
</dbReference>
<dbReference type="GO" id="GO:0006955">
    <property type="term" value="P:immune response"/>
    <property type="evidence" value="ECO:0007669"/>
    <property type="project" value="TreeGrafter"/>
</dbReference>
<dbReference type="InterPro" id="IPR003599">
    <property type="entry name" value="Ig_sub"/>
</dbReference>
<evidence type="ECO:0000256" key="2">
    <source>
        <dbReference type="ARBA" id="ARBA00023157"/>
    </source>
</evidence>
<organism evidence="4 5">
    <name type="scientific">Menidia menidia</name>
    <name type="common">Atlantic silverside</name>
    <dbReference type="NCBI Taxonomy" id="238744"/>
    <lineage>
        <taxon>Eukaryota</taxon>
        <taxon>Metazoa</taxon>
        <taxon>Chordata</taxon>
        <taxon>Craniata</taxon>
        <taxon>Vertebrata</taxon>
        <taxon>Euteleostomi</taxon>
        <taxon>Actinopterygii</taxon>
        <taxon>Neopterygii</taxon>
        <taxon>Teleostei</taxon>
        <taxon>Neoteleostei</taxon>
        <taxon>Acanthomorphata</taxon>
        <taxon>Ovalentaria</taxon>
        <taxon>Atherinomorphae</taxon>
        <taxon>Atheriniformes</taxon>
        <taxon>Atherinopsidae</taxon>
        <taxon>Menidiinae</taxon>
        <taxon>Menidia</taxon>
    </lineage>
</organism>
<evidence type="ECO:0000313" key="5">
    <source>
        <dbReference type="Proteomes" id="UP000677803"/>
    </source>
</evidence>
<dbReference type="GO" id="GO:0009897">
    <property type="term" value="C:external side of plasma membrane"/>
    <property type="evidence" value="ECO:0007669"/>
    <property type="project" value="TreeGrafter"/>
</dbReference>
<protein>
    <submittedName>
        <fullName evidence="4">(Atlantic silverside) hypothetical protein</fullName>
    </submittedName>
</protein>
<dbReference type="PROSITE" id="PS50835">
    <property type="entry name" value="IG_LIKE"/>
    <property type="match status" value="1"/>
</dbReference>
<dbReference type="SUPFAM" id="SSF48726">
    <property type="entry name" value="Immunoglobulin"/>
    <property type="match status" value="1"/>
</dbReference>
<dbReference type="InterPro" id="IPR036179">
    <property type="entry name" value="Ig-like_dom_sf"/>
</dbReference>
<dbReference type="GO" id="GO:0007166">
    <property type="term" value="P:cell surface receptor signaling pathway"/>
    <property type="evidence" value="ECO:0007669"/>
    <property type="project" value="TreeGrafter"/>
</dbReference>
<dbReference type="AlphaFoldDB" id="A0A8S4B8U1"/>
<dbReference type="InterPro" id="IPR050488">
    <property type="entry name" value="Ig_Fc_receptor"/>
</dbReference>
<dbReference type="Gene3D" id="2.60.40.10">
    <property type="entry name" value="Immunoglobulins"/>
    <property type="match status" value="1"/>
</dbReference>
<dbReference type="InterPro" id="IPR013783">
    <property type="entry name" value="Ig-like_fold"/>
</dbReference>
<evidence type="ECO:0000259" key="3">
    <source>
        <dbReference type="PROSITE" id="PS50835"/>
    </source>
</evidence>
<feature type="domain" description="Ig-like" evidence="3">
    <location>
        <begin position="17"/>
        <end position="158"/>
    </location>
</feature>
<name>A0A8S4B8U1_9TELE</name>